<sequence>MRFQTKMIVTYTVFILLVGVVIALAYYGYSVDRYVETEEKNLEVAAQQVVNQINELIKPMETRTRYILSDSEILDSIRLLSVAPQSDIDEAYLYDARDTILRGINIDYVMNDFYRVVLFNPGGDVVSSRTPPPLATRSVAEFEEMPWLAEADATKGKPVLISAHEDTWGVQSRPRVFSLLRAIQGSNMGYIEVQRTVESVADAITLPGENMEVLIFVNDGELLYAGGTAAQPAAYWAALAADGAAPVFRAEVEGAGKLVATGRSAAYDVTVLVAESMAHVQAGSNSVAPITVGIAIIFCVISLVFVLVASRLLTKPLRQLREVMEHTRLDNLAQERRVAMPNDELEALSLSYQNVLGRLRESIVKEKQASLLQVQAQFDLLQAQVNPHFLYNVLNVIAQRGLKNGDEEICDLCASLASMLRYSTNTKQRYATIAQELEYLGQYFYLLKSRYEHKISFAVEVDAEIHGQVIPKIVLQQVVENSINHGFANSTDHMHVRITGAREGERWIITVRDNGQGFAPGKLEEIGAQLAEAKARIAQERSAVELEIGGMGLVNTYARLYLLFGDSLDFTLHNCEDGAEVLLSATWNEEGMDDVPDHGG</sequence>
<evidence type="ECO:0000256" key="3">
    <source>
        <dbReference type="ARBA" id="ARBA00022777"/>
    </source>
</evidence>
<name>S0DGQ1_9ZZZZ</name>
<reference evidence="6" key="2">
    <citation type="journal article" date="2013" name="Biotechnol. Biofuels">
        <title>Mining for hemicellulases in the fungus-growing termite Pseudacanthotermes militaris using functional metagenomics.</title>
        <authorList>
            <person name="Bastien G."/>
            <person name="Arnal G."/>
            <person name="Bozonnet S."/>
            <person name="Laguerre S."/>
            <person name="Ferreira F."/>
            <person name="Faure R."/>
            <person name="Henrissat B."/>
            <person name="Lefevre F."/>
            <person name="Robe P."/>
            <person name="Bouchez O."/>
            <person name="Noirot C."/>
            <person name="Dumon C."/>
            <person name="O'Donohue M."/>
        </authorList>
    </citation>
    <scope>NUCLEOTIDE SEQUENCE</scope>
</reference>
<dbReference type="PANTHER" id="PTHR34220:SF7">
    <property type="entry name" value="SENSOR HISTIDINE KINASE YPDA"/>
    <property type="match status" value="1"/>
</dbReference>
<keyword evidence="2" id="KW-0808">Transferase</keyword>
<dbReference type="AlphaFoldDB" id="S0DGQ1"/>
<dbReference type="PANTHER" id="PTHR34220">
    <property type="entry name" value="SENSOR HISTIDINE KINASE YPDA"/>
    <property type="match status" value="1"/>
</dbReference>
<organism evidence="6">
    <name type="scientific">termite gut metagenome</name>
    <dbReference type="NCBI Taxonomy" id="433724"/>
    <lineage>
        <taxon>unclassified sequences</taxon>
        <taxon>metagenomes</taxon>
        <taxon>organismal metagenomes</taxon>
    </lineage>
</organism>
<dbReference type="InterPro" id="IPR003660">
    <property type="entry name" value="HAMP_dom"/>
</dbReference>
<reference evidence="6" key="1">
    <citation type="submission" date="2012-10" db="EMBL/GenBank/DDBJ databases">
        <authorList>
            <person name="Sandrine L."/>
        </authorList>
    </citation>
    <scope>NUCLEOTIDE SEQUENCE</scope>
</reference>
<evidence type="ECO:0000313" key="6">
    <source>
        <dbReference type="EMBL" id="CCO21781.1"/>
    </source>
</evidence>
<keyword evidence="4" id="KW-1133">Transmembrane helix</keyword>
<keyword evidence="4" id="KW-0812">Transmembrane</keyword>
<dbReference type="Pfam" id="PF02518">
    <property type="entry name" value="HATPase_c"/>
    <property type="match status" value="1"/>
</dbReference>
<evidence type="ECO:0000256" key="2">
    <source>
        <dbReference type="ARBA" id="ARBA00022679"/>
    </source>
</evidence>
<evidence type="ECO:0000259" key="5">
    <source>
        <dbReference type="PROSITE" id="PS50885"/>
    </source>
</evidence>
<dbReference type="InterPro" id="IPR050640">
    <property type="entry name" value="Bact_2-comp_sensor_kinase"/>
</dbReference>
<evidence type="ECO:0000256" key="1">
    <source>
        <dbReference type="ARBA" id="ARBA00022553"/>
    </source>
</evidence>
<dbReference type="GO" id="GO:0016020">
    <property type="term" value="C:membrane"/>
    <property type="evidence" value="ECO:0007669"/>
    <property type="project" value="InterPro"/>
</dbReference>
<feature type="transmembrane region" description="Helical" evidence="4">
    <location>
        <begin position="290"/>
        <end position="314"/>
    </location>
</feature>
<accession>S0DGQ1</accession>
<feature type="transmembrane region" description="Helical" evidence="4">
    <location>
        <begin position="7"/>
        <end position="29"/>
    </location>
</feature>
<keyword evidence="1" id="KW-0597">Phosphoprotein</keyword>
<dbReference type="Pfam" id="PF06580">
    <property type="entry name" value="His_kinase"/>
    <property type="match status" value="1"/>
</dbReference>
<dbReference type="GO" id="GO:0000155">
    <property type="term" value="F:phosphorelay sensor kinase activity"/>
    <property type="evidence" value="ECO:0007669"/>
    <property type="project" value="InterPro"/>
</dbReference>
<feature type="domain" description="HAMP" evidence="5">
    <location>
        <begin position="311"/>
        <end position="364"/>
    </location>
</feature>
<evidence type="ECO:0000256" key="4">
    <source>
        <dbReference type="SAM" id="Phobius"/>
    </source>
</evidence>
<gene>
    <name evidence="6" type="ORF">BN138_969</name>
</gene>
<protein>
    <submittedName>
        <fullName evidence="6">Putative sensor histidine-kinase response regulator</fullName>
    </submittedName>
</protein>
<dbReference type="SUPFAM" id="SSF55874">
    <property type="entry name" value="ATPase domain of HSP90 chaperone/DNA topoisomerase II/histidine kinase"/>
    <property type="match status" value="1"/>
</dbReference>
<keyword evidence="4" id="KW-0472">Membrane</keyword>
<proteinExistence type="predicted"/>
<dbReference type="InterPro" id="IPR010559">
    <property type="entry name" value="Sig_transdc_His_kin_internal"/>
</dbReference>
<dbReference type="Gene3D" id="3.30.565.10">
    <property type="entry name" value="Histidine kinase-like ATPase, C-terminal domain"/>
    <property type="match status" value="1"/>
</dbReference>
<dbReference type="PROSITE" id="PS50885">
    <property type="entry name" value="HAMP"/>
    <property type="match status" value="1"/>
</dbReference>
<dbReference type="SMART" id="SM00304">
    <property type="entry name" value="HAMP"/>
    <property type="match status" value="1"/>
</dbReference>
<dbReference type="InterPro" id="IPR036890">
    <property type="entry name" value="HATPase_C_sf"/>
</dbReference>
<dbReference type="InterPro" id="IPR003594">
    <property type="entry name" value="HATPase_dom"/>
</dbReference>
<dbReference type="EMBL" id="HF548330">
    <property type="protein sequence ID" value="CCO21781.1"/>
    <property type="molecule type" value="Genomic_DNA"/>
</dbReference>
<keyword evidence="3 6" id="KW-0418">Kinase</keyword>
<dbReference type="Gene3D" id="6.10.340.10">
    <property type="match status" value="1"/>
</dbReference>